<evidence type="ECO:0000256" key="2">
    <source>
        <dbReference type="ARBA" id="ARBA00007330"/>
    </source>
</evidence>
<dbReference type="OrthoDB" id="9766796at2"/>
<dbReference type="SUPFAM" id="SSF51905">
    <property type="entry name" value="FAD/NAD(P)-binding domain"/>
    <property type="match status" value="1"/>
</dbReference>
<dbReference type="NCBIfam" id="NF009906">
    <property type="entry name" value="PRK13369.1"/>
    <property type="match status" value="1"/>
</dbReference>
<evidence type="ECO:0000313" key="9">
    <source>
        <dbReference type="Proteomes" id="UP000230167"/>
    </source>
</evidence>
<dbReference type="Gene3D" id="3.50.50.60">
    <property type="entry name" value="FAD/NAD(P)-binding domain"/>
    <property type="match status" value="1"/>
</dbReference>
<dbReference type="InterPro" id="IPR000447">
    <property type="entry name" value="G3P_DH_FAD-dep"/>
</dbReference>
<reference evidence="8 9" key="1">
    <citation type="journal article" date="2017" name="Front. Microbiol.">
        <title>Double-Face Meets the Bacterial World: The Opportunistic Pathogen Stenotrophomonas maltophilia.</title>
        <authorList>
            <person name="Lira F."/>
            <person name="Berg G."/>
            <person name="Martinez J.L."/>
        </authorList>
    </citation>
    <scope>NUCLEOTIDE SEQUENCE [LARGE SCALE GENOMIC DNA]</scope>
    <source>
        <strain evidence="8 9">EA1</strain>
    </source>
</reference>
<comment type="cofactor">
    <cofactor evidence="1 6">
        <name>FAD</name>
        <dbReference type="ChEBI" id="CHEBI:57692"/>
    </cofactor>
</comment>
<dbReference type="PANTHER" id="PTHR11985">
    <property type="entry name" value="GLYCEROL-3-PHOSPHATE DEHYDROGENASE"/>
    <property type="match status" value="1"/>
</dbReference>
<dbReference type="PROSITE" id="PS00977">
    <property type="entry name" value="FAD_G3PDH_1"/>
    <property type="match status" value="1"/>
</dbReference>
<dbReference type="Proteomes" id="UP000230167">
    <property type="component" value="Unassembled WGS sequence"/>
</dbReference>
<dbReference type="GO" id="GO:0004368">
    <property type="term" value="F:glycerol-3-phosphate dehydrogenase (quinone) activity"/>
    <property type="evidence" value="ECO:0007669"/>
    <property type="project" value="UniProtKB-EC"/>
</dbReference>
<feature type="domain" description="FAD dependent oxidoreductase" evidence="7">
    <location>
        <begin position="5"/>
        <end position="332"/>
    </location>
</feature>
<dbReference type="GO" id="GO:0046168">
    <property type="term" value="P:glycerol-3-phosphate catabolic process"/>
    <property type="evidence" value="ECO:0007669"/>
    <property type="project" value="TreeGrafter"/>
</dbReference>
<dbReference type="EC" id="1.1.5.3" evidence="6"/>
<proteinExistence type="inferred from homology"/>
<dbReference type="InterPro" id="IPR006076">
    <property type="entry name" value="FAD-dep_OxRdtase"/>
</dbReference>
<organism evidence="8 9">
    <name type="scientific">Stenotrophomonas maltophilia</name>
    <name type="common">Pseudomonas maltophilia</name>
    <name type="synonym">Xanthomonas maltophilia</name>
    <dbReference type="NCBI Taxonomy" id="40324"/>
    <lineage>
        <taxon>Bacteria</taxon>
        <taxon>Pseudomonadati</taxon>
        <taxon>Pseudomonadota</taxon>
        <taxon>Gammaproteobacteria</taxon>
        <taxon>Lysobacterales</taxon>
        <taxon>Lysobacteraceae</taxon>
        <taxon>Stenotrophomonas</taxon>
        <taxon>Stenotrophomonas maltophilia group</taxon>
    </lineage>
</organism>
<dbReference type="Gene3D" id="3.30.9.10">
    <property type="entry name" value="D-Amino Acid Oxidase, subunit A, domain 2"/>
    <property type="match status" value="1"/>
</dbReference>
<dbReference type="InterPro" id="IPR038299">
    <property type="entry name" value="DAO_C_sf"/>
</dbReference>
<gene>
    <name evidence="8" type="ORF">B9Y64_06570</name>
</gene>
<dbReference type="EMBL" id="NEQV01000002">
    <property type="protein sequence ID" value="PJL31239.1"/>
    <property type="molecule type" value="Genomic_DNA"/>
</dbReference>
<keyword evidence="3 6" id="KW-0285">Flavoprotein</keyword>
<evidence type="ECO:0000256" key="3">
    <source>
        <dbReference type="ARBA" id="ARBA00022630"/>
    </source>
</evidence>
<comment type="caution">
    <text evidence="8">The sequence shown here is derived from an EMBL/GenBank/DDBJ whole genome shotgun (WGS) entry which is preliminary data.</text>
</comment>
<dbReference type="GO" id="GO:0009331">
    <property type="term" value="C:glycerol-3-phosphate dehydrogenase (FAD) complex"/>
    <property type="evidence" value="ECO:0007669"/>
    <property type="project" value="UniProtKB-UniRule"/>
</dbReference>
<accession>A0A2J0UCS3</accession>
<name>A0A2J0UCS3_STEMA</name>
<dbReference type="Pfam" id="PF01266">
    <property type="entry name" value="DAO"/>
    <property type="match status" value="1"/>
</dbReference>
<dbReference type="AlphaFoldDB" id="A0A2J0UCS3"/>
<dbReference type="Gene3D" id="1.10.8.870">
    <property type="entry name" value="Alpha-glycerophosphate oxidase, cap domain"/>
    <property type="match status" value="1"/>
</dbReference>
<dbReference type="PROSITE" id="PS00978">
    <property type="entry name" value="FAD_G3PDH_2"/>
    <property type="match status" value="1"/>
</dbReference>
<evidence type="ECO:0000256" key="5">
    <source>
        <dbReference type="ARBA" id="ARBA00023002"/>
    </source>
</evidence>
<keyword evidence="4" id="KW-0274">FAD</keyword>
<dbReference type="InterPro" id="IPR036188">
    <property type="entry name" value="FAD/NAD-bd_sf"/>
</dbReference>
<sequence>MDDVDLLVIGGGINGAGIARDASGRGLRVLLCEQHDLAAHTSSASSKLIHGGLRYLEQGEFGLVRKALGEREVVRRQAPYLVHPLRFVLPWEPHLRPRWMLRAGLWLYDHLGRRGPAFPASRVLDLHRDPLRHWLSPMLRQGFSYADAQVDDARLVLLNALDAAQRGAQVRVRSRCIDLHPVQGRWQAILESTDGRSHHVTARAVANAAGPWAGGLLERMQARSGGPALRLVQGSHIVLRRPWPDDSACLLQQPDGRVVFLLPFAHDHLLVGTTDTDYRGDPARCSVLPSEVAYLCEAANRYLQEPIAPEAVVWAFAGVRPLLADPDPRAAKLSRDYRLQLQADPAPALHVLGGKLTTYRVLAEEALDLLRPALPQMGPAWTASGDPLPGSGWGDAAQACSHLRGLAPWLPAGIAQRWAAAYGSRSAELLEGARGMDDLGEDFGGGLHAREVGFLRDREWAFDSDDVLWRRSKLGLRLDAAQVARLQAWMERPAL</sequence>
<dbReference type="PANTHER" id="PTHR11985:SF15">
    <property type="entry name" value="GLYCEROL-3-PHOSPHATE DEHYDROGENASE, MITOCHONDRIAL"/>
    <property type="match status" value="1"/>
</dbReference>
<protein>
    <recommendedName>
        <fullName evidence="6">Glycerol-3-phosphate dehydrogenase</fullName>
        <ecNumber evidence="6">1.1.5.3</ecNumber>
    </recommendedName>
</protein>
<keyword evidence="5 6" id="KW-0560">Oxidoreductase</keyword>
<evidence type="ECO:0000313" key="8">
    <source>
        <dbReference type="EMBL" id="PJL31239.1"/>
    </source>
</evidence>
<dbReference type="PRINTS" id="PR01001">
    <property type="entry name" value="FADG3PDH"/>
</dbReference>
<dbReference type="NCBIfam" id="NF008899">
    <property type="entry name" value="PRK12266.1"/>
    <property type="match status" value="1"/>
</dbReference>
<evidence type="ECO:0000256" key="6">
    <source>
        <dbReference type="RuleBase" id="RU361217"/>
    </source>
</evidence>
<dbReference type="RefSeq" id="WP_100440022.1">
    <property type="nucleotide sequence ID" value="NZ_CBCPIZ010000076.1"/>
</dbReference>
<dbReference type="Gene3D" id="6.10.250.1890">
    <property type="match status" value="1"/>
</dbReference>
<evidence type="ECO:0000256" key="4">
    <source>
        <dbReference type="ARBA" id="ARBA00022827"/>
    </source>
</evidence>
<evidence type="ECO:0000259" key="7">
    <source>
        <dbReference type="Pfam" id="PF01266"/>
    </source>
</evidence>
<evidence type="ECO:0000256" key="1">
    <source>
        <dbReference type="ARBA" id="ARBA00001974"/>
    </source>
</evidence>
<comment type="similarity">
    <text evidence="2 6">Belongs to the FAD-dependent glycerol-3-phosphate dehydrogenase family.</text>
</comment>
<comment type="catalytic activity">
    <reaction evidence="6">
        <text>a quinone + sn-glycerol 3-phosphate = dihydroxyacetone phosphate + a quinol</text>
        <dbReference type="Rhea" id="RHEA:18977"/>
        <dbReference type="ChEBI" id="CHEBI:24646"/>
        <dbReference type="ChEBI" id="CHEBI:57597"/>
        <dbReference type="ChEBI" id="CHEBI:57642"/>
        <dbReference type="ChEBI" id="CHEBI:132124"/>
        <dbReference type="EC" id="1.1.5.3"/>
    </reaction>
</comment>